<gene>
    <name evidence="4" type="ORF">ACFSB2_16695</name>
</gene>
<proteinExistence type="inferred from homology"/>
<keyword evidence="2" id="KW-1133">Transmembrane helix</keyword>
<feature type="domain" description="Cell envelope-related transcriptional attenuator" evidence="3">
    <location>
        <begin position="102"/>
        <end position="260"/>
    </location>
</feature>
<dbReference type="PANTHER" id="PTHR33392">
    <property type="entry name" value="POLYISOPRENYL-TEICHOIC ACID--PEPTIDOGLYCAN TEICHOIC ACID TRANSFERASE TAGU"/>
    <property type="match status" value="1"/>
</dbReference>
<evidence type="ECO:0000313" key="4">
    <source>
        <dbReference type="EMBL" id="MFD1676344.1"/>
    </source>
</evidence>
<accession>A0ABW4JKH9</accession>
<comment type="similarity">
    <text evidence="1">Belongs to the LytR/CpsA/Psr (LCP) family.</text>
</comment>
<comment type="caution">
    <text evidence="4">The sequence shown here is derived from an EMBL/GenBank/DDBJ whole genome shotgun (WGS) entry which is preliminary data.</text>
</comment>
<dbReference type="InterPro" id="IPR004474">
    <property type="entry name" value="LytR_CpsA_psr"/>
</dbReference>
<dbReference type="NCBIfam" id="TIGR00350">
    <property type="entry name" value="lytR_cpsA_psr"/>
    <property type="match status" value="1"/>
</dbReference>
<dbReference type="PANTHER" id="PTHR33392:SF6">
    <property type="entry name" value="POLYISOPRENYL-TEICHOIC ACID--PEPTIDOGLYCAN TEICHOIC ACID TRANSFERASE TAGU"/>
    <property type="match status" value="1"/>
</dbReference>
<dbReference type="InterPro" id="IPR050922">
    <property type="entry name" value="LytR/CpsA/Psr_CW_biosynth"/>
</dbReference>
<reference evidence="5" key="1">
    <citation type="journal article" date="2019" name="Int. J. Syst. Evol. Microbiol.">
        <title>The Global Catalogue of Microorganisms (GCM) 10K type strain sequencing project: providing services to taxonomists for standard genome sequencing and annotation.</title>
        <authorList>
            <consortium name="The Broad Institute Genomics Platform"/>
            <consortium name="The Broad Institute Genome Sequencing Center for Infectious Disease"/>
            <person name="Wu L."/>
            <person name="Ma J."/>
        </authorList>
    </citation>
    <scope>NUCLEOTIDE SEQUENCE [LARGE SCALE GENOMIC DNA]</scope>
    <source>
        <strain evidence="5">CGMCC 1.12286</strain>
    </source>
</reference>
<dbReference type="RefSeq" id="WP_377944239.1">
    <property type="nucleotide sequence ID" value="NZ_JBHUCX010000050.1"/>
</dbReference>
<evidence type="ECO:0000259" key="3">
    <source>
        <dbReference type="Pfam" id="PF03816"/>
    </source>
</evidence>
<keyword evidence="2" id="KW-0812">Transmembrane</keyword>
<evidence type="ECO:0000256" key="2">
    <source>
        <dbReference type="SAM" id="Phobius"/>
    </source>
</evidence>
<dbReference type="Proteomes" id="UP001597079">
    <property type="component" value="Unassembled WGS sequence"/>
</dbReference>
<dbReference type="EMBL" id="JBHUCX010000050">
    <property type="protein sequence ID" value="MFD1676344.1"/>
    <property type="molecule type" value="Genomic_DNA"/>
</dbReference>
<protein>
    <submittedName>
        <fullName evidence="4">LCP family protein</fullName>
    </submittedName>
</protein>
<organism evidence="4 5">
    <name type="scientific">Alicyclobacillus fodiniaquatilis</name>
    <dbReference type="NCBI Taxonomy" id="1661150"/>
    <lineage>
        <taxon>Bacteria</taxon>
        <taxon>Bacillati</taxon>
        <taxon>Bacillota</taxon>
        <taxon>Bacilli</taxon>
        <taxon>Bacillales</taxon>
        <taxon>Alicyclobacillaceae</taxon>
        <taxon>Alicyclobacillus</taxon>
    </lineage>
</organism>
<evidence type="ECO:0000313" key="5">
    <source>
        <dbReference type="Proteomes" id="UP001597079"/>
    </source>
</evidence>
<keyword evidence="5" id="KW-1185">Reference proteome</keyword>
<name>A0ABW4JKH9_9BACL</name>
<sequence>MATNHKKHSAAKPAKKRGRAKRILGYTGLALAFIICAGGGVGLYEYHQLQPKNYITPKTRPVLATGTKEQSKQGNGTFNMLLLGSDARATGSSTDLSNAASHSDSMILVHIDLNKHQFNMVSIPRDTRVYLAGYGYTKLTSVQYMDQVNHGEKQGIIDTVKAISQLTDVPINYYAETNYSGLQNMVNTVGGITMNLPFPIMINHAWYPQDNGKSFTAGPHFVDGRMAFELTHTRDGLPGTDFGRQRLQEAVLVGIAKKIMSPSEVTKLPALSKSLRRYLVATNMPPQLMISIGIGMKGFFNTSQDIHYEQLFGKSEMVYNDVLKAYDEEIILPKSEIQMLGKKNF</sequence>
<keyword evidence="2" id="KW-0472">Membrane</keyword>
<feature type="transmembrane region" description="Helical" evidence="2">
    <location>
        <begin position="23"/>
        <end position="44"/>
    </location>
</feature>
<dbReference type="Gene3D" id="3.40.630.190">
    <property type="entry name" value="LCP protein"/>
    <property type="match status" value="1"/>
</dbReference>
<evidence type="ECO:0000256" key="1">
    <source>
        <dbReference type="ARBA" id="ARBA00006068"/>
    </source>
</evidence>
<dbReference type="Pfam" id="PF03816">
    <property type="entry name" value="LytR_cpsA_psr"/>
    <property type="match status" value="1"/>
</dbReference>